<accession>A0A3P7JP76</accession>
<keyword evidence="2" id="KW-1185">Reference proteome</keyword>
<gene>
    <name evidence="1" type="ORF">SVUK_LOCUS17671</name>
</gene>
<proteinExistence type="predicted"/>
<dbReference type="InterPro" id="IPR023346">
    <property type="entry name" value="Lysozyme-like_dom_sf"/>
</dbReference>
<dbReference type="PANTHER" id="PTHR47836:SF1">
    <property type="entry name" value="GLYCO_HYDRO_19_CAT DOMAIN-CONTAINING PROTEIN"/>
    <property type="match status" value="1"/>
</dbReference>
<dbReference type="EMBL" id="UYYB01118784">
    <property type="protein sequence ID" value="VDM82673.1"/>
    <property type="molecule type" value="Genomic_DNA"/>
</dbReference>
<dbReference type="PANTHER" id="PTHR47836">
    <property type="entry name" value="PROTEIN CBG09520-RELATED"/>
    <property type="match status" value="1"/>
</dbReference>
<sequence length="112" mass="12702">MVIRFCFHRTEDVCTLKTTSAVSLDFCPPHPVFAKQPEEDCETASDPNNLKKSPIEKWFTREMFEDLFPKANLGLGSHKCLPYSYESFIIAARYFPDFGAETLNKVGLCEGS</sequence>
<dbReference type="AlphaFoldDB" id="A0A3P7JP76"/>
<evidence type="ECO:0000313" key="2">
    <source>
        <dbReference type="Proteomes" id="UP000270094"/>
    </source>
</evidence>
<protein>
    <submittedName>
        <fullName evidence="1">Uncharacterized protein</fullName>
    </submittedName>
</protein>
<dbReference type="OrthoDB" id="1193027at2759"/>
<organism evidence="1 2">
    <name type="scientific">Strongylus vulgaris</name>
    <name type="common">Blood worm</name>
    <dbReference type="NCBI Taxonomy" id="40348"/>
    <lineage>
        <taxon>Eukaryota</taxon>
        <taxon>Metazoa</taxon>
        <taxon>Ecdysozoa</taxon>
        <taxon>Nematoda</taxon>
        <taxon>Chromadorea</taxon>
        <taxon>Rhabditida</taxon>
        <taxon>Rhabditina</taxon>
        <taxon>Rhabditomorpha</taxon>
        <taxon>Strongyloidea</taxon>
        <taxon>Strongylidae</taxon>
        <taxon>Strongylus</taxon>
    </lineage>
</organism>
<dbReference type="Proteomes" id="UP000270094">
    <property type="component" value="Unassembled WGS sequence"/>
</dbReference>
<dbReference type="Gene3D" id="1.10.530.10">
    <property type="match status" value="1"/>
</dbReference>
<name>A0A3P7JP76_STRVU</name>
<dbReference type="SUPFAM" id="SSF53955">
    <property type="entry name" value="Lysozyme-like"/>
    <property type="match status" value="1"/>
</dbReference>
<evidence type="ECO:0000313" key="1">
    <source>
        <dbReference type="EMBL" id="VDM82673.1"/>
    </source>
</evidence>
<reference evidence="1 2" key="1">
    <citation type="submission" date="2018-11" db="EMBL/GenBank/DDBJ databases">
        <authorList>
            <consortium name="Pathogen Informatics"/>
        </authorList>
    </citation>
    <scope>NUCLEOTIDE SEQUENCE [LARGE SCALE GENOMIC DNA]</scope>
</reference>